<evidence type="ECO:0000256" key="1">
    <source>
        <dbReference type="SAM" id="SignalP"/>
    </source>
</evidence>
<dbReference type="InterPro" id="IPR025396">
    <property type="entry name" value="DUF4302"/>
</dbReference>
<keyword evidence="1" id="KW-0732">Signal</keyword>
<dbReference type="Pfam" id="PF14135">
    <property type="entry name" value="DUF4302"/>
    <property type="match status" value="1"/>
</dbReference>
<dbReference type="AlphaFoldDB" id="A0A4Y1WTH4"/>
<name>A0A4Y1WTH4_9BACT</name>
<organism evidence="2 3">
    <name type="scientific">Alistipes communis</name>
    <dbReference type="NCBI Taxonomy" id="2585118"/>
    <lineage>
        <taxon>Bacteria</taxon>
        <taxon>Pseudomonadati</taxon>
        <taxon>Bacteroidota</taxon>
        <taxon>Bacteroidia</taxon>
        <taxon>Bacteroidales</taxon>
        <taxon>Rikenellaceae</taxon>
        <taxon>Alistipes</taxon>
    </lineage>
</organism>
<protein>
    <recommendedName>
        <fullName evidence="4">DUF4302 domain-containing protein</fullName>
    </recommendedName>
</protein>
<dbReference type="Proteomes" id="UP000318946">
    <property type="component" value="Chromosome"/>
</dbReference>
<dbReference type="RefSeq" id="WP_019130172.1">
    <property type="nucleotide sequence ID" value="NZ_AP019735.1"/>
</dbReference>
<keyword evidence="3" id="KW-1185">Reference proteome</keyword>
<proteinExistence type="predicted"/>
<accession>A0A4Y1WTH4</accession>
<dbReference type="OrthoDB" id="707849at2"/>
<sequence>MRKYISILILLASAAVHTACNESTVTMDDSVDVRVDSAMKGYQAQLAGAEFGWFADIETSKGFYRFWMDFADNNMVTMFTDNLDYPELNGIPRTSTYMFHAYQRPVLTFDTYNYLHIISDPNDAISGGTGNLGLKTDFEFEIDEVTDDVFTMTGRINRIKATLTRATEAEMQAVKQGQLQEALRNAPSYKQNLFCYMDVNGLTVDVKLSTRTVMFLYKVGNVTQIEAVETHTDIVTKDLVFDTPVTINGVEIKGLNYHADTDNFTTDSDTPILIQAKSKANIGMEACFGVEKYYTILRVEDGMFPSTNESENYLGYLMHNIFQMKLLLTSGIASFSHINLYFGLDTEGNSQLTVAPVIGGIGQEVRYTYQITFNQAEDSFTIDGSTLSMDSNAESFNDGSIYNLTEFLKNKTFKIEWTNVAYDVYTMGQLRATNSSQTAVIYGALTQE</sequence>
<reference evidence="3" key="1">
    <citation type="submission" date="2019-06" db="EMBL/GenBank/DDBJ databases">
        <title>Alistipes onderdonkii subsp. vulgaris subsp. nov., Alistipes dispar sp. nov. and Alistipes communis sp. nov., isolated from human faeces, and creation of Alistipes onderdonkii subsp. onderdonkii subsp. nov.</title>
        <authorList>
            <person name="Sakamoto M."/>
            <person name="Ikeyama N."/>
            <person name="Ogata Y."/>
            <person name="Suda W."/>
            <person name="Iino T."/>
            <person name="Hattori M."/>
            <person name="Ohkuma M."/>
        </authorList>
    </citation>
    <scope>NUCLEOTIDE SEQUENCE [LARGE SCALE GENOMIC DNA]</scope>
    <source>
        <strain evidence="3">5CBH24</strain>
    </source>
</reference>
<evidence type="ECO:0000313" key="2">
    <source>
        <dbReference type="EMBL" id="BBL04381.1"/>
    </source>
</evidence>
<dbReference type="EMBL" id="AP019735">
    <property type="protein sequence ID" value="BBL04381.1"/>
    <property type="molecule type" value="Genomic_DNA"/>
</dbReference>
<dbReference type="GeneID" id="78342410"/>
<evidence type="ECO:0000313" key="3">
    <source>
        <dbReference type="Proteomes" id="UP000318946"/>
    </source>
</evidence>
<evidence type="ECO:0008006" key="4">
    <source>
        <dbReference type="Google" id="ProtNLM"/>
    </source>
</evidence>
<gene>
    <name evidence="2" type="ORF">A5CBH24_16940</name>
</gene>
<feature type="signal peptide" evidence="1">
    <location>
        <begin position="1"/>
        <end position="18"/>
    </location>
</feature>
<dbReference type="KEGG" id="acou:A5CBH24_16940"/>
<feature type="chain" id="PRO_5021223556" description="DUF4302 domain-containing protein" evidence="1">
    <location>
        <begin position="19"/>
        <end position="448"/>
    </location>
</feature>